<protein>
    <submittedName>
        <fullName evidence="2">Uncharacterized protein</fullName>
    </submittedName>
</protein>
<reference evidence="2 3" key="1">
    <citation type="submission" date="2024-07" db="EMBL/GenBank/DDBJ databases">
        <title>Section-level genome sequencing and comparative genomics of Aspergillus sections Usti and Cavernicolus.</title>
        <authorList>
            <consortium name="Lawrence Berkeley National Laboratory"/>
            <person name="Nybo J.L."/>
            <person name="Vesth T.C."/>
            <person name="Theobald S."/>
            <person name="Frisvad J.C."/>
            <person name="Larsen T.O."/>
            <person name="Kjaerboelling I."/>
            <person name="Rothschild-Mancinelli K."/>
            <person name="Lyhne E.K."/>
            <person name="Kogle M.E."/>
            <person name="Barry K."/>
            <person name="Clum A."/>
            <person name="Na H."/>
            <person name="Ledsgaard L."/>
            <person name="Lin J."/>
            <person name="Lipzen A."/>
            <person name="Kuo A."/>
            <person name="Riley R."/>
            <person name="Mondo S."/>
            <person name="Labutti K."/>
            <person name="Haridas S."/>
            <person name="Pangalinan J."/>
            <person name="Salamov A.A."/>
            <person name="Simmons B.A."/>
            <person name="Magnuson J.K."/>
            <person name="Chen J."/>
            <person name="Drula E."/>
            <person name="Henrissat B."/>
            <person name="Wiebenga A."/>
            <person name="Lubbers R.J."/>
            <person name="Gomes A.C."/>
            <person name="Macurrencykelacurrency M.R."/>
            <person name="Stajich J."/>
            <person name="Grigoriev I.V."/>
            <person name="Mortensen U.H."/>
            <person name="De Vries R.P."/>
            <person name="Baker S.E."/>
            <person name="Andersen M.R."/>
        </authorList>
    </citation>
    <scope>NUCLEOTIDE SEQUENCE [LARGE SCALE GENOMIC DNA]</scope>
    <source>
        <strain evidence="2 3">CBS 449.75</strain>
    </source>
</reference>
<evidence type="ECO:0000313" key="2">
    <source>
        <dbReference type="EMBL" id="KAL2871587.1"/>
    </source>
</evidence>
<dbReference type="PANTHER" id="PTHR40628">
    <property type="entry name" value="CHROMO DOMAIN-CONTAINING PROTEIN"/>
    <property type="match status" value="1"/>
</dbReference>
<dbReference type="GeneID" id="98145874"/>
<name>A0ABR4M4Q8_9EURO</name>
<dbReference type="Proteomes" id="UP001610432">
    <property type="component" value="Unassembled WGS sequence"/>
</dbReference>
<feature type="region of interest" description="Disordered" evidence="1">
    <location>
        <begin position="1"/>
        <end position="34"/>
    </location>
</feature>
<organism evidence="2 3">
    <name type="scientific">Aspergillus lucknowensis</name>
    <dbReference type="NCBI Taxonomy" id="176173"/>
    <lineage>
        <taxon>Eukaryota</taxon>
        <taxon>Fungi</taxon>
        <taxon>Dikarya</taxon>
        <taxon>Ascomycota</taxon>
        <taxon>Pezizomycotina</taxon>
        <taxon>Eurotiomycetes</taxon>
        <taxon>Eurotiomycetidae</taxon>
        <taxon>Eurotiales</taxon>
        <taxon>Aspergillaceae</taxon>
        <taxon>Aspergillus</taxon>
        <taxon>Aspergillus subgen. Nidulantes</taxon>
    </lineage>
</organism>
<dbReference type="EMBL" id="JBFXLQ010000003">
    <property type="protein sequence ID" value="KAL2871587.1"/>
    <property type="molecule type" value="Genomic_DNA"/>
</dbReference>
<accession>A0ABR4M4Q8</accession>
<comment type="caution">
    <text evidence="2">The sequence shown here is derived from an EMBL/GenBank/DDBJ whole genome shotgun (WGS) entry which is preliminary data.</text>
</comment>
<proteinExistence type="predicted"/>
<dbReference type="RefSeq" id="XP_070890566.1">
    <property type="nucleotide sequence ID" value="XM_071030802.1"/>
</dbReference>
<sequence length="207" mass="22926">MRTHDDFMADLANGSTSHELEEEEDTRKRKKTRLSAPSSSSICRDWMIVTGNCHYARDVASFTTYRPLKRNALIKSDIFSPHDEIRVVGVGTVYLCVRRGRGWGNSDGSTHTIVLEGVLHIPEAVCNGFSPLLVGSSMSCHLEYWEGADRLGQPMWFAVPVAGLARLVLAEDGGGESELIPGKDYTLSLYISPEEREAITFDCNQCV</sequence>
<dbReference type="PANTHER" id="PTHR40628:SF1">
    <property type="entry name" value="CHROMO DOMAIN-CONTAINING PROTEIN"/>
    <property type="match status" value="1"/>
</dbReference>
<evidence type="ECO:0000256" key="1">
    <source>
        <dbReference type="SAM" id="MobiDB-lite"/>
    </source>
</evidence>
<evidence type="ECO:0000313" key="3">
    <source>
        <dbReference type="Proteomes" id="UP001610432"/>
    </source>
</evidence>
<keyword evidence="3" id="KW-1185">Reference proteome</keyword>
<gene>
    <name evidence="2" type="ORF">BJX67DRAFT_369714</name>
</gene>